<dbReference type="PANTHER" id="PTHR11246:SF1">
    <property type="entry name" value="PRE-MRNA-PROCESSING FACTOR 6"/>
    <property type="match status" value="1"/>
</dbReference>
<accession>A0A6P5SPI9</accession>
<keyword evidence="3" id="KW-0677">Repeat</keyword>
<comment type="subcellular location">
    <subcellularLocation>
        <location evidence="1">Nucleus</location>
    </subcellularLocation>
</comment>
<dbReference type="Proteomes" id="UP000515124">
    <property type="component" value="Unplaced"/>
</dbReference>
<gene>
    <name evidence="8" type="primary">LOC110758584</name>
</gene>
<dbReference type="InterPro" id="IPR003107">
    <property type="entry name" value="HAT"/>
</dbReference>
<dbReference type="PANTHER" id="PTHR11246">
    <property type="entry name" value="PRE-MRNA SPLICING FACTOR"/>
    <property type="match status" value="1"/>
</dbReference>
<keyword evidence="5" id="KW-0539">Nucleus</keyword>
<dbReference type="InterPro" id="IPR045075">
    <property type="entry name" value="Syf1-like"/>
</dbReference>
<dbReference type="GO" id="GO:0080188">
    <property type="term" value="P:gene silencing by siRNA-directed DNA methylation"/>
    <property type="evidence" value="ECO:0007669"/>
    <property type="project" value="TreeGrafter"/>
</dbReference>
<sequence>MEEVKRDAIKNGRRLMKSVTERNPKQPLCWIAYARLEEDAGEMEAARQLIQKGCEECPNSVDVWLEACRIAIAIANARSSPNSNEAGKAVIAHGLKLIPNSVKLWMQAANLEHDDSNKSRVLIRGLQHIPDSVLLRKAVVELTTAAKSNEEEEEEEEENANANANARQSMNLSCEPERARMILAEARESGGGTERVWMKSAIVERGLGNVEEERKLLDEGLKKFPSFFKLWLMLGQLEERLDRLEKAKEAYDLGLKHCPNSIPLWLSLANLEENLNGVTSARAVLTLARNKNPHNPQLWLAATRTELRHGNNKEADILMARALHECPNSGILWAAYIESMVPLPPSQWMAKIMDALRKCDYDPHVIAAVAKLFWHRNKAKRARTWLDRAVTIAPDIGDFWALYFKFELQHGTDENQKDVLRRCIASQPKHGEKWQPISKALHNSHQPTEAILHQVVAVLGKEESSRINWALTKKKKKLWLCFQT</sequence>
<dbReference type="AlphaFoldDB" id="A0A6P5SPI9"/>
<protein>
    <submittedName>
        <fullName evidence="8">Protein STABILIZED1-like</fullName>
    </submittedName>
</protein>
<evidence type="ECO:0000313" key="8">
    <source>
        <dbReference type="RefSeq" id="XP_021816172.1"/>
    </source>
</evidence>
<dbReference type="GO" id="GO:0000244">
    <property type="term" value="P:spliceosomal tri-snRNP complex assembly"/>
    <property type="evidence" value="ECO:0007669"/>
    <property type="project" value="TreeGrafter"/>
</dbReference>
<evidence type="ECO:0000256" key="5">
    <source>
        <dbReference type="ARBA" id="ARBA00023242"/>
    </source>
</evidence>
<organism evidence="7 8">
    <name type="scientific">Prunus avium</name>
    <name type="common">Cherry</name>
    <name type="synonym">Cerasus avium</name>
    <dbReference type="NCBI Taxonomy" id="42229"/>
    <lineage>
        <taxon>Eukaryota</taxon>
        <taxon>Viridiplantae</taxon>
        <taxon>Streptophyta</taxon>
        <taxon>Embryophyta</taxon>
        <taxon>Tracheophyta</taxon>
        <taxon>Spermatophyta</taxon>
        <taxon>Magnoliopsida</taxon>
        <taxon>eudicotyledons</taxon>
        <taxon>Gunneridae</taxon>
        <taxon>Pentapetalae</taxon>
        <taxon>rosids</taxon>
        <taxon>fabids</taxon>
        <taxon>Rosales</taxon>
        <taxon>Rosaceae</taxon>
        <taxon>Amygdaloideae</taxon>
        <taxon>Amygdaleae</taxon>
        <taxon>Prunus</taxon>
    </lineage>
</organism>
<dbReference type="SMART" id="SM00386">
    <property type="entry name" value="HAT"/>
    <property type="match status" value="8"/>
</dbReference>
<dbReference type="SUPFAM" id="SSF48452">
    <property type="entry name" value="TPR-like"/>
    <property type="match status" value="3"/>
</dbReference>
<dbReference type="FunFam" id="1.25.40.10:FF:000256">
    <property type="entry name" value="Probable pre-mRNA splicing factor prp1"/>
    <property type="match status" value="1"/>
</dbReference>
<dbReference type="SMART" id="SM00028">
    <property type="entry name" value="TPR"/>
    <property type="match status" value="5"/>
</dbReference>
<dbReference type="Pfam" id="PF13428">
    <property type="entry name" value="TPR_14"/>
    <property type="match status" value="2"/>
</dbReference>
<dbReference type="GO" id="GO:0071013">
    <property type="term" value="C:catalytic step 2 spliceosome"/>
    <property type="evidence" value="ECO:0007669"/>
    <property type="project" value="TreeGrafter"/>
</dbReference>
<dbReference type="GO" id="GO:2000636">
    <property type="term" value="P:positive regulation of primary miRNA processing"/>
    <property type="evidence" value="ECO:0007669"/>
    <property type="project" value="TreeGrafter"/>
</dbReference>
<feature type="region of interest" description="Disordered" evidence="6">
    <location>
        <begin position="146"/>
        <end position="167"/>
    </location>
</feature>
<dbReference type="GO" id="GO:0046540">
    <property type="term" value="C:U4/U6 x U5 tri-snRNP complex"/>
    <property type="evidence" value="ECO:0007669"/>
    <property type="project" value="TreeGrafter"/>
</dbReference>
<reference evidence="8" key="1">
    <citation type="submission" date="2025-08" db="UniProtKB">
        <authorList>
            <consortium name="RefSeq"/>
        </authorList>
    </citation>
    <scope>IDENTIFICATION</scope>
</reference>
<name>A0A6P5SPI9_PRUAV</name>
<keyword evidence="2" id="KW-0507">mRNA processing</keyword>
<keyword evidence="7" id="KW-1185">Reference proteome</keyword>
<evidence type="ECO:0000256" key="3">
    <source>
        <dbReference type="ARBA" id="ARBA00022737"/>
    </source>
</evidence>
<dbReference type="SMR" id="A0A6P5SPI9"/>
<proteinExistence type="predicted"/>
<dbReference type="InterPro" id="IPR019734">
    <property type="entry name" value="TPR_rpt"/>
</dbReference>
<keyword evidence="4" id="KW-0508">mRNA splicing</keyword>
<dbReference type="InterPro" id="IPR011990">
    <property type="entry name" value="TPR-like_helical_dom_sf"/>
</dbReference>
<dbReference type="RefSeq" id="XP_021816172.1">
    <property type="nucleotide sequence ID" value="XM_021960480.1"/>
</dbReference>
<evidence type="ECO:0000256" key="6">
    <source>
        <dbReference type="SAM" id="MobiDB-lite"/>
    </source>
</evidence>
<evidence type="ECO:0000313" key="7">
    <source>
        <dbReference type="Proteomes" id="UP000515124"/>
    </source>
</evidence>
<feature type="compositionally biased region" description="Acidic residues" evidence="6">
    <location>
        <begin position="150"/>
        <end position="159"/>
    </location>
</feature>
<evidence type="ECO:0000256" key="2">
    <source>
        <dbReference type="ARBA" id="ARBA00022664"/>
    </source>
</evidence>
<dbReference type="Gramene" id="Pav_sc0000636.1_g090.1.mk:mrna">
    <property type="protein sequence ID" value="Pav_sc0000636.1_g090.1.mk:CDS:1"/>
    <property type="gene ID" value="Pav_sc0000636.1_g090.1.mk"/>
</dbReference>
<evidence type="ECO:0000256" key="4">
    <source>
        <dbReference type="ARBA" id="ARBA00023187"/>
    </source>
</evidence>
<dbReference type="KEGG" id="pavi:110758584"/>
<dbReference type="GeneID" id="110758584"/>
<evidence type="ECO:0000256" key="1">
    <source>
        <dbReference type="ARBA" id="ARBA00004123"/>
    </source>
</evidence>
<dbReference type="Gene3D" id="1.25.40.10">
    <property type="entry name" value="Tetratricopeptide repeat domain"/>
    <property type="match status" value="3"/>
</dbReference>